<dbReference type="InterPro" id="IPR029061">
    <property type="entry name" value="THDP-binding"/>
</dbReference>
<proteinExistence type="predicted"/>
<evidence type="ECO:0000256" key="2">
    <source>
        <dbReference type="ARBA" id="ARBA00023002"/>
    </source>
</evidence>
<dbReference type="SUPFAM" id="SSF52518">
    <property type="entry name" value="Thiamin diphosphate-binding fold (THDP-binding)"/>
    <property type="match status" value="1"/>
</dbReference>
<feature type="domain" description="Dehydrogenase E1 component" evidence="4">
    <location>
        <begin position="1"/>
        <end position="152"/>
    </location>
</feature>
<evidence type="ECO:0000313" key="5">
    <source>
        <dbReference type="EMBL" id="GAG19202.1"/>
    </source>
</evidence>
<evidence type="ECO:0000259" key="4">
    <source>
        <dbReference type="Pfam" id="PF00676"/>
    </source>
</evidence>
<dbReference type="Pfam" id="PF00676">
    <property type="entry name" value="E1_dh"/>
    <property type="match status" value="1"/>
</dbReference>
<evidence type="ECO:0000256" key="1">
    <source>
        <dbReference type="ARBA" id="ARBA00001964"/>
    </source>
</evidence>
<gene>
    <name evidence="5" type="ORF">S01H1_50945</name>
</gene>
<dbReference type="EMBL" id="BARS01032851">
    <property type="protein sequence ID" value="GAG19202.1"/>
    <property type="molecule type" value="Genomic_DNA"/>
</dbReference>
<reference evidence="5" key="1">
    <citation type="journal article" date="2014" name="Front. Microbiol.">
        <title>High frequency of phylogenetically diverse reductive dehalogenase-homologous genes in deep subseafloor sedimentary metagenomes.</title>
        <authorList>
            <person name="Kawai M."/>
            <person name="Futagami T."/>
            <person name="Toyoda A."/>
            <person name="Takaki Y."/>
            <person name="Nishi S."/>
            <person name="Hori S."/>
            <person name="Arai W."/>
            <person name="Tsubouchi T."/>
            <person name="Morono Y."/>
            <person name="Uchiyama I."/>
            <person name="Ito T."/>
            <person name="Fujiyama A."/>
            <person name="Inagaki F."/>
            <person name="Takami H."/>
        </authorList>
    </citation>
    <scope>NUCLEOTIDE SEQUENCE</scope>
    <source>
        <strain evidence="5">Expedition CK06-06</strain>
    </source>
</reference>
<dbReference type="Gene3D" id="3.40.50.970">
    <property type="match status" value="1"/>
</dbReference>
<evidence type="ECO:0000256" key="3">
    <source>
        <dbReference type="ARBA" id="ARBA00023052"/>
    </source>
</evidence>
<comment type="cofactor">
    <cofactor evidence="1">
        <name>thiamine diphosphate</name>
        <dbReference type="ChEBI" id="CHEBI:58937"/>
    </cofactor>
</comment>
<keyword evidence="3" id="KW-0786">Thiamine pyrophosphate</keyword>
<dbReference type="PANTHER" id="PTHR11516">
    <property type="entry name" value="PYRUVATE DEHYDROGENASE E1 COMPONENT, ALPHA SUBUNIT BACTERIAL AND ORGANELLAR"/>
    <property type="match status" value="1"/>
</dbReference>
<organism evidence="5">
    <name type="scientific">marine sediment metagenome</name>
    <dbReference type="NCBI Taxonomy" id="412755"/>
    <lineage>
        <taxon>unclassified sequences</taxon>
        <taxon>metagenomes</taxon>
        <taxon>ecological metagenomes</taxon>
    </lineage>
</organism>
<name>X0W7F4_9ZZZZ</name>
<dbReference type="InterPro" id="IPR050642">
    <property type="entry name" value="PDH_E1_Alpha_Subunit"/>
</dbReference>
<keyword evidence="2" id="KW-0560">Oxidoreductase</keyword>
<dbReference type="AlphaFoldDB" id="X0W7F4"/>
<protein>
    <recommendedName>
        <fullName evidence="4">Dehydrogenase E1 component domain-containing protein</fullName>
    </recommendedName>
</protein>
<dbReference type="GO" id="GO:0004739">
    <property type="term" value="F:pyruvate dehydrogenase (acetyl-transferring) activity"/>
    <property type="evidence" value="ECO:0007669"/>
    <property type="project" value="TreeGrafter"/>
</dbReference>
<accession>X0W7F4</accession>
<dbReference type="GO" id="GO:0006086">
    <property type="term" value="P:pyruvate decarboxylation to acetyl-CoA"/>
    <property type="evidence" value="ECO:0007669"/>
    <property type="project" value="TreeGrafter"/>
</dbReference>
<feature type="non-terminal residue" evidence="5">
    <location>
        <position position="1"/>
    </location>
</feature>
<dbReference type="InterPro" id="IPR001017">
    <property type="entry name" value="DH_E1"/>
</dbReference>
<comment type="caution">
    <text evidence="5">The sequence shown here is derived from an EMBL/GenBank/DDBJ whole genome shotgun (WGS) entry which is preliminary data.</text>
</comment>
<dbReference type="PANTHER" id="PTHR11516:SF60">
    <property type="entry name" value="PYRUVATE DEHYDROGENASE E1 COMPONENT SUBUNIT ALPHA"/>
    <property type="match status" value="1"/>
</dbReference>
<sequence>AAVLKLPVVFICENNLYGEWTRQDRHQAIRDVADRAAAYGMPGRVTDGMDVLAVHETVAEAVERARRGEGPTLLEFKTYRYFDHVGAGDGTQARPSDELEEWRSRDPIPAFRRRLVQEGALTEAQADTIGREEEEAIEEGIRFAEASPWPGPELLLTDVYAEEG</sequence>